<keyword evidence="2" id="KW-0645">Protease</keyword>
<accession>A0ABV4NEE8</accession>
<organism evidence="2 3">
    <name type="scientific">Vibrio gallaecicus</name>
    <dbReference type="NCBI Taxonomy" id="552386"/>
    <lineage>
        <taxon>Bacteria</taxon>
        <taxon>Pseudomonadati</taxon>
        <taxon>Pseudomonadota</taxon>
        <taxon>Gammaproteobacteria</taxon>
        <taxon>Vibrionales</taxon>
        <taxon>Vibrionaceae</taxon>
        <taxon>Vibrio</taxon>
    </lineage>
</organism>
<dbReference type="NCBIfam" id="NF038322">
    <property type="entry name" value="ImpA_fam_HExGH"/>
    <property type="match status" value="1"/>
</dbReference>
<dbReference type="Proteomes" id="UP001570417">
    <property type="component" value="Unassembled WGS sequence"/>
</dbReference>
<dbReference type="InterPro" id="IPR041549">
    <property type="entry name" value="IMPa_helical"/>
</dbReference>
<evidence type="ECO:0000313" key="3">
    <source>
        <dbReference type="Proteomes" id="UP001570417"/>
    </source>
</evidence>
<dbReference type="PROSITE" id="PS51257">
    <property type="entry name" value="PROKAR_LIPOPROTEIN"/>
    <property type="match status" value="1"/>
</dbReference>
<dbReference type="InterPro" id="IPR042279">
    <property type="entry name" value="Pep_M60_3"/>
</dbReference>
<protein>
    <submittedName>
        <fullName evidence="2">ImpA family metalloprotease</fullName>
        <ecNumber evidence="2">3.4.24.-</ecNumber>
    </submittedName>
</protein>
<dbReference type="EMBL" id="JBFRUW010000059">
    <property type="protein sequence ID" value="MFA0569728.1"/>
    <property type="molecule type" value="Genomic_DNA"/>
</dbReference>
<feature type="domain" description="Peptidase M60" evidence="1">
    <location>
        <begin position="453"/>
        <end position="782"/>
    </location>
</feature>
<evidence type="ECO:0000313" key="2">
    <source>
        <dbReference type="EMBL" id="MFA0569728.1"/>
    </source>
</evidence>
<dbReference type="PROSITE" id="PS51723">
    <property type="entry name" value="PEPTIDASE_M60"/>
    <property type="match status" value="1"/>
</dbReference>
<comment type="caution">
    <text evidence="2">The sequence shown here is derived from an EMBL/GenBank/DDBJ whole genome shotgun (WGS) entry which is preliminary data.</text>
</comment>
<name>A0ABV4NEE8_9VIBR</name>
<dbReference type="SMART" id="SM01276">
    <property type="entry name" value="M60-like"/>
    <property type="match status" value="1"/>
</dbReference>
<dbReference type="RefSeq" id="WP_372266967.1">
    <property type="nucleotide sequence ID" value="NZ_JBFRUW010000059.1"/>
</dbReference>
<dbReference type="GO" id="GO:0008237">
    <property type="term" value="F:metallopeptidase activity"/>
    <property type="evidence" value="ECO:0007669"/>
    <property type="project" value="UniProtKB-KW"/>
</dbReference>
<dbReference type="Gene3D" id="1.10.390.30">
    <property type="entry name" value="Peptidase M60, enhancin-like domain 3"/>
    <property type="match status" value="1"/>
</dbReference>
<dbReference type="EC" id="3.4.24.-" evidence="2"/>
<dbReference type="InterPro" id="IPR031161">
    <property type="entry name" value="Peptidase_M60_dom"/>
</dbReference>
<sequence>MNKYGLICILALVISGCGGSDGGGSSVSKTPVEQALDTGDASLVEEPNELIEASVSLVEEYKSDYTEIKRQLSVASDGTVLSNLHWDPTHDTAIITPTYGFNDAILKTNKAMISGYEDQELVIGVAGFQSNGTRYAALASNPFRTQQRFPESVNPEMETWLLNLVSWVSGSNDKPQNIVLAQMDQSHYFPDDGATRKWLTENNLGLTSINADDQCDGQKLSQCIADKPDLLIISQKLNSGDDIDSVLDGVRLAFEQKIPVLYLHLDGGMTELGNELFSLMNITYVGDNYWRKLGLTNWDSTHLIDQVPESIALQQELLKKFHDESFTVNLQKCDDKSCSDASLMADQFYPAAQSIQQHLTALDKNKVDLFATSDYQYEKLLILLADKYRQDVSFPMDKESTRTIDFLKSYYSDYTLYHSRELNATQPDLGNFSTKSFKDIERLNKTVQMESKRNFRSAGVYVIPGQTFKVTRVDQNSVATSIVINSLRSGATHEFSTDGYARPKFLTSTSYRVEPGETISLTSAYGGTVQVHFDTNDIDVELRFENIAQHPIWRSDNDNESFVAQLAEAKFDWAELITPGFEVHSKLEKMQESVSPANWAKPEDMAAATEKYVHDLPHALAGFEGPGITNIQEIHQYGKDQGWEIQTIDIVKHMNADQATCGYGCSGNPYDAYWNFNPLGHGDLHELGHGLEKSRLRFSGWDGHSTTNYYSYYSKSRYYADEGAVSACQGLDFKGQFELLQQSRLEADPNAFMAAQNQTSWSWGARVYIQMMMSTQNQNVLNNGWHLLGRLHLIEREFNRLKSSDELWNTRKGTIGFASYTREEANDLNNDDWQLVALSYVSEHDMRNYLDMWGFSFSDKAKEQVAGLNLNEMPLNYFASSNQGYCLDEFAVKPVSINGTNSWPLN</sequence>
<keyword evidence="3" id="KW-1185">Reference proteome</keyword>
<keyword evidence="2" id="KW-0482">Metalloprotease</keyword>
<evidence type="ECO:0000259" key="1">
    <source>
        <dbReference type="PROSITE" id="PS51723"/>
    </source>
</evidence>
<gene>
    <name evidence="2" type="ORF">AB4566_15765</name>
</gene>
<proteinExistence type="predicted"/>
<reference evidence="2 3" key="1">
    <citation type="journal article" date="2024" name="ISME J.">
        <title>Tailless and filamentous prophages are predominant in marine Vibrio.</title>
        <authorList>
            <person name="Steensen K."/>
            <person name="Seneca J."/>
            <person name="Bartlau N."/>
            <person name="Yu X.A."/>
            <person name="Hussain F.A."/>
            <person name="Polz M.F."/>
        </authorList>
    </citation>
    <scope>NUCLEOTIDE SEQUENCE [LARGE SCALE GENOMIC DNA]</scope>
    <source>
        <strain evidence="2 3">10N.222.51.A1</strain>
    </source>
</reference>
<dbReference type="Pfam" id="PF18642">
    <property type="entry name" value="IMPa_helical"/>
    <property type="match status" value="1"/>
</dbReference>
<keyword evidence="2" id="KW-0378">Hydrolase</keyword>